<dbReference type="PANTHER" id="PTHR11527">
    <property type="entry name" value="HEAT-SHOCK PROTEIN 20 FAMILY MEMBER"/>
    <property type="match status" value="1"/>
</dbReference>
<dbReference type="PROSITE" id="PS01031">
    <property type="entry name" value="SHSP"/>
    <property type="match status" value="1"/>
</dbReference>
<dbReference type="InterPro" id="IPR002068">
    <property type="entry name" value="A-crystallin/Hsp20_dom"/>
</dbReference>
<feature type="compositionally biased region" description="Basic and acidic residues" evidence="3">
    <location>
        <begin position="157"/>
        <end position="167"/>
    </location>
</feature>
<evidence type="ECO:0000313" key="6">
    <source>
        <dbReference type="Proteomes" id="UP000023703"/>
    </source>
</evidence>
<dbReference type="SUPFAM" id="SSF49764">
    <property type="entry name" value="HSP20-like chaperones"/>
    <property type="match status" value="1"/>
</dbReference>
<organism evidence="5 6">
    <name type="scientific">Corynebacterium glyciniphilum AJ 3170</name>
    <dbReference type="NCBI Taxonomy" id="1404245"/>
    <lineage>
        <taxon>Bacteria</taxon>
        <taxon>Bacillati</taxon>
        <taxon>Actinomycetota</taxon>
        <taxon>Actinomycetes</taxon>
        <taxon>Mycobacteriales</taxon>
        <taxon>Corynebacteriaceae</taxon>
        <taxon>Corynebacterium</taxon>
    </lineage>
</organism>
<dbReference type="STRING" id="1404245.CGLY_13900"/>
<dbReference type="OrthoDB" id="5242916at2"/>
<feature type="region of interest" description="Disordered" evidence="3">
    <location>
        <begin position="147"/>
        <end position="167"/>
    </location>
</feature>
<dbReference type="Proteomes" id="UP000023703">
    <property type="component" value="Chromosome"/>
</dbReference>
<name>X5ECW3_9CORY</name>
<accession>X5ECW3</accession>
<evidence type="ECO:0000259" key="4">
    <source>
        <dbReference type="PROSITE" id="PS01031"/>
    </source>
</evidence>
<dbReference type="eggNOG" id="COG0071">
    <property type="taxonomic scope" value="Bacteria"/>
</dbReference>
<dbReference type="InterPro" id="IPR008978">
    <property type="entry name" value="HSP20-like_chaperone"/>
</dbReference>
<feature type="domain" description="SHSP" evidence="4">
    <location>
        <begin position="31"/>
        <end position="157"/>
    </location>
</feature>
<keyword evidence="5" id="KW-0346">Stress response</keyword>
<keyword evidence="6" id="KW-1185">Reference proteome</keyword>
<dbReference type="HOGENOM" id="CLU_046737_9_0_11"/>
<sequence length="167" mass="18247">MATFRFDPFAQLDSVAREIFGESGALGTVNRNQTPRFMPMDLVRKDDDYILTTDLPGVDADSIDVDIDNGVLTISAERTTGPRHAVDASGDSESNSTGDTHKWIANERFTGTYRRQVTVSDSVDTERVTADYTDGVLTVTLPVAERSKSRKITVGRSGDDSPKEIDA</sequence>
<dbReference type="EMBL" id="CP006842">
    <property type="protein sequence ID" value="AHW65220.1"/>
    <property type="molecule type" value="Genomic_DNA"/>
</dbReference>
<dbReference type="KEGG" id="cgy:CGLY_13900"/>
<evidence type="ECO:0000313" key="5">
    <source>
        <dbReference type="EMBL" id="AHW65220.1"/>
    </source>
</evidence>
<dbReference type="Pfam" id="PF00011">
    <property type="entry name" value="HSP20"/>
    <property type="match status" value="1"/>
</dbReference>
<reference evidence="5 6" key="1">
    <citation type="journal article" date="2015" name="Int. J. Syst. Evol. Microbiol.">
        <title>Revisiting Corynebacterium glyciniphilum (ex Kubota et al., 1972) sp. nov., nom. rev., isolated from putrefied banana.</title>
        <authorList>
            <person name="Al-Dilaimi A."/>
            <person name="Bednarz H."/>
            <person name="Lomker A."/>
            <person name="Niehaus K."/>
            <person name="Kalinowski J."/>
            <person name="Ruckert C."/>
        </authorList>
    </citation>
    <scope>NUCLEOTIDE SEQUENCE [LARGE SCALE GENOMIC DNA]</scope>
    <source>
        <strain evidence="5">AJ 3170</strain>
    </source>
</reference>
<evidence type="ECO:0000256" key="3">
    <source>
        <dbReference type="SAM" id="MobiDB-lite"/>
    </source>
</evidence>
<protein>
    <submittedName>
        <fullName evidence="5">Putative heat shock protein</fullName>
    </submittedName>
</protein>
<proteinExistence type="inferred from homology"/>
<dbReference type="RefSeq" id="WP_038550222.1">
    <property type="nucleotide sequence ID" value="NZ_CP006842.1"/>
</dbReference>
<dbReference type="Gene3D" id="2.60.40.790">
    <property type="match status" value="1"/>
</dbReference>
<evidence type="ECO:0000256" key="1">
    <source>
        <dbReference type="PROSITE-ProRule" id="PRU00285"/>
    </source>
</evidence>
<evidence type="ECO:0000256" key="2">
    <source>
        <dbReference type="RuleBase" id="RU003616"/>
    </source>
</evidence>
<dbReference type="AlphaFoldDB" id="X5ECW3"/>
<comment type="similarity">
    <text evidence="1 2">Belongs to the small heat shock protein (HSP20) family.</text>
</comment>
<dbReference type="InterPro" id="IPR031107">
    <property type="entry name" value="Small_HSP"/>
</dbReference>
<gene>
    <name evidence="5" type="ORF">CGLY_13900</name>
</gene>